<dbReference type="InterPro" id="IPR032675">
    <property type="entry name" value="LRR_dom_sf"/>
</dbReference>
<keyword evidence="1" id="KW-0433">Leucine-rich repeat</keyword>
<accession>A0AAP0M6U1</accession>
<comment type="caution">
    <text evidence="3">The sequence shown here is derived from an EMBL/GenBank/DDBJ whole genome shotgun (WGS) entry which is preliminary data.</text>
</comment>
<dbReference type="Proteomes" id="UP001428341">
    <property type="component" value="Unassembled WGS sequence"/>
</dbReference>
<keyword evidence="4" id="KW-1185">Reference proteome</keyword>
<reference evidence="3 4" key="1">
    <citation type="submission" date="2024-05" db="EMBL/GenBank/DDBJ databases">
        <title>Haplotype-resolved chromosome-level genome assembly of Huyou (Citrus changshanensis).</title>
        <authorList>
            <person name="Miao C."/>
            <person name="Chen W."/>
            <person name="Wu Y."/>
            <person name="Wang L."/>
            <person name="Zhao S."/>
            <person name="Grierson D."/>
            <person name="Xu C."/>
            <person name="Chen K."/>
        </authorList>
    </citation>
    <scope>NUCLEOTIDE SEQUENCE [LARGE SCALE GENOMIC DNA]</scope>
    <source>
        <strain evidence="3">01-14</strain>
        <tissue evidence="3">Leaf</tissue>
    </source>
</reference>
<evidence type="ECO:0000313" key="3">
    <source>
        <dbReference type="EMBL" id="KAK9199097.1"/>
    </source>
</evidence>
<dbReference type="EMBL" id="JBCGBO010000005">
    <property type="protein sequence ID" value="KAK9199097.1"/>
    <property type="molecule type" value="Genomic_DNA"/>
</dbReference>
<evidence type="ECO:0000256" key="1">
    <source>
        <dbReference type="ARBA" id="ARBA00022614"/>
    </source>
</evidence>
<sequence length="105" mass="11889">MDPLFSNPFFRRCNYNPLPSIHLTPLTDKIPKEIASLNQLNYLDLSENSLTGEIPRELCSLLSLEQLRLNSNQLEGAIPIQIGNLSSLTQIIFTTINSAMQFLQR</sequence>
<protein>
    <submittedName>
        <fullName evidence="3">Uncharacterized protein</fullName>
    </submittedName>
</protein>
<keyword evidence="2" id="KW-0677">Repeat</keyword>
<dbReference type="InterPro" id="IPR052592">
    <property type="entry name" value="LRR-RLK"/>
</dbReference>
<name>A0AAP0M6U1_9ROSI</name>
<gene>
    <name evidence="3" type="ORF">WN944_014284</name>
</gene>
<dbReference type="FunFam" id="3.80.10.10:FF:000383">
    <property type="entry name" value="Leucine-rich repeat receptor protein kinase EMS1"/>
    <property type="match status" value="1"/>
</dbReference>
<dbReference type="PANTHER" id="PTHR48054:SF82">
    <property type="entry name" value="LRR RECEPTOR-LIKE SERINE_THREONINE-PROTEIN KINASE FLS2"/>
    <property type="match status" value="1"/>
</dbReference>
<organism evidence="3 4">
    <name type="scientific">Citrus x changshan-huyou</name>
    <dbReference type="NCBI Taxonomy" id="2935761"/>
    <lineage>
        <taxon>Eukaryota</taxon>
        <taxon>Viridiplantae</taxon>
        <taxon>Streptophyta</taxon>
        <taxon>Embryophyta</taxon>
        <taxon>Tracheophyta</taxon>
        <taxon>Spermatophyta</taxon>
        <taxon>Magnoliopsida</taxon>
        <taxon>eudicotyledons</taxon>
        <taxon>Gunneridae</taxon>
        <taxon>Pentapetalae</taxon>
        <taxon>rosids</taxon>
        <taxon>malvids</taxon>
        <taxon>Sapindales</taxon>
        <taxon>Rutaceae</taxon>
        <taxon>Aurantioideae</taxon>
        <taxon>Citrus</taxon>
    </lineage>
</organism>
<proteinExistence type="predicted"/>
<dbReference type="PRINTS" id="PR00019">
    <property type="entry name" value="LEURICHRPT"/>
</dbReference>
<dbReference type="Gene3D" id="3.80.10.10">
    <property type="entry name" value="Ribonuclease Inhibitor"/>
    <property type="match status" value="1"/>
</dbReference>
<dbReference type="PANTHER" id="PTHR48054">
    <property type="entry name" value="RECEPTOR KINASE-LIKE PROTEIN XA21"/>
    <property type="match status" value="1"/>
</dbReference>
<dbReference type="InterPro" id="IPR001611">
    <property type="entry name" value="Leu-rich_rpt"/>
</dbReference>
<dbReference type="Pfam" id="PF13855">
    <property type="entry name" value="LRR_8"/>
    <property type="match status" value="1"/>
</dbReference>
<evidence type="ECO:0000313" key="4">
    <source>
        <dbReference type="Proteomes" id="UP001428341"/>
    </source>
</evidence>
<dbReference type="SUPFAM" id="SSF52058">
    <property type="entry name" value="L domain-like"/>
    <property type="match status" value="1"/>
</dbReference>
<evidence type="ECO:0000256" key="2">
    <source>
        <dbReference type="ARBA" id="ARBA00022737"/>
    </source>
</evidence>
<dbReference type="AlphaFoldDB" id="A0AAP0M6U1"/>